<evidence type="ECO:0008006" key="4">
    <source>
        <dbReference type="Google" id="ProtNLM"/>
    </source>
</evidence>
<evidence type="ECO:0000256" key="1">
    <source>
        <dbReference type="SAM" id="Phobius"/>
    </source>
</evidence>
<protein>
    <recommendedName>
        <fullName evidence="4">DUF1360 domain-containing protein</fullName>
    </recommendedName>
</protein>
<name>A0ABP1EVX6_9FLAO</name>
<dbReference type="Pfam" id="PF07098">
    <property type="entry name" value="DUF1360"/>
    <property type="match status" value="1"/>
</dbReference>
<feature type="transmembrane region" description="Helical" evidence="1">
    <location>
        <begin position="6"/>
        <end position="21"/>
    </location>
</feature>
<gene>
    <name evidence="2" type="ORF">T190423A01A_10153</name>
</gene>
<keyword evidence="3" id="KW-1185">Reference proteome</keyword>
<keyword evidence="1" id="KW-0812">Transmembrane</keyword>
<feature type="transmembrane region" description="Helical" evidence="1">
    <location>
        <begin position="41"/>
        <end position="65"/>
    </location>
</feature>
<dbReference type="EMBL" id="CAXJIO010000010">
    <property type="protein sequence ID" value="CAL2101590.1"/>
    <property type="molecule type" value="Genomic_DNA"/>
</dbReference>
<comment type="caution">
    <text evidence="2">The sequence shown here is derived from an EMBL/GenBank/DDBJ whole genome shotgun (WGS) entry which is preliminary data.</text>
</comment>
<evidence type="ECO:0000313" key="3">
    <source>
        <dbReference type="Proteomes" id="UP001497527"/>
    </source>
</evidence>
<sequence length="94" mass="10991">MDILSFILIVFVIWRITYLFSHEDGPFDIIIKLRMQLGQGFFGNLLDCFYCLSIWTAIPFAIWKADSFENFLLFWFSLSGAVCILQKIIEKSNP</sequence>
<keyword evidence="1" id="KW-0472">Membrane</keyword>
<reference evidence="2 3" key="1">
    <citation type="submission" date="2024-05" db="EMBL/GenBank/DDBJ databases">
        <authorList>
            <person name="Duchaud E."/>
        </authorList>
    </citation>
    <scope>NUCLEOTIDE SEQUENCE [LARGE SCALE GENOMIC DNA]</scope>
    <source>
        <strain evidence="2">Ena-SAMPLE-TAB-13-05-2024-13:56:06:370-140308</strain>
    </source>
</reference>
<keyword evidence="1" id="KW-1133">Transmembrane helix</keyword>
<dbReference type="Proteomes" id="UP001497527">
    <property type="component" value="Unassembled WGS sequence"/>
</dbReference>
<organism evidence="2 3">
    <name type="scientific">Tenacibaculum polynesiense</name>
    <dbReference type="NCBI Taxonomy" id="3137857"/>
    <lineage>
        <taxon>Bacteria</taxon>
        <taxon>Pseudomonadati</taxon>
        <taxon>Bacteroidota</taxon>
        <taxon>Flavobacteriia</taxon>
        <taxon>Flavobacteriales</taxon>
        <taxon>Flavobacteriaceae</taxon>
        <taxon>Tenacibaculum</taxon>
    </lineage>
</organism>
<accession>A0ABP1EVX6</accession>
<proteinExistence type="predicted"/>
<dbReference type="InterPro" id="IPR010773">
    <property type="entry name" value="Mycophage_PG1_Gp7"/>
</dbReference>
<evidence type="ECO:0000313" key="2">
    <source>
        <dbReference type="EMBL" id="CAL2101590.1"/>
    </source>
</evidence>
<dbReference type="RefSeq" id="WP_348715248.1">
    <property type="nucleotide sequence ID" value="NZ_CAXJIO010000010.1"/>
</dbReference>